<dbReference type="SUPFAM" id="SSF48726">
    <property type="entry name" value="Immunoglobulin"/>
    <property type="match status" value="4"/>
</dbReference>
<dbReference type="InterPro" id="IPR013783">
    <property type="entry name" value="Ig-like_fold"/>
</dbReference>
<keyword evidence="3 8" id="KW-0472">Membrane</keyword>
<feature type="domain" description="Ig-like" evidence="10">
    <location>
        <begin position="255"/>
        <end position="338"/>
    </location>
</feature>
<dbReference type="InterPro" id="IPR003599">
    <property type="entry name" value="Ig_sub"/>
</dbReference>
<comment type="subcellular location">
    <subcellularLocation>
        <location evidence="1">Membrane</location>
        <topology evidence="1">Single-pass type I membrane protein</topology>
    </subcellularLocation>
</comment>
<keyword evidence="8" id="KW-0812">Transmembrane</keyword>
<dbReference type="InterPro" id="IPR006374">
    <property type="entry name" value="VSA_Stevor"/>
</dbReference>
<keyword evidence="2" id="KW-0677">Repeat</keyword>
<reference evidence="12" key="1">
    <citation type="submission" date="2020-05" db="UniProtKB">
        <authorList>
            <consortium name="EnsemblMetazoa"/>
        </authorList>
    </citation>
    <scope>IDENTIFICATION</scope>
    <source>
        <strain evidence="12">BB02</strain>
    </source>
</reference>
<feature type="chain" id="PRO_5011976812" evidence="9">
    <location>
        <begin position="22"/>
        <end position="931"/>
    </location>
</feature>
<dbReference type="CDD" id="cd00063">
    <property type="entry name" value="FN3"/>
    <property type="match status" value="1"/>
</dbReference>
<evidence type="ECO:0000256" key="8">
    <source>
        <dbReference type="SAM" id="Phobius"/>
    </source>
</evidence>
<feature type="signal peptide" evidence="9">
    <location>
        <begin position="1"/>
        <end position="21"/>
    </location>
</feature>
<gene>
    <name evidence="12" type="primary">106055200</name>
</gene>
<dbReference type="PANTHER" id="PTHR11640">
    <property type="entry name" value="NEPHRIN"/>
    <property type="match status" value="1"/>
</dbReference>
<feature type="region of interest" description="Disordered" evidence="7">
    <location>
        <begin position="724"/>
        <end position="875"/>
    </location>
</feature>
<dbReference type="Gene3D" id="2.60.40.10">
    <property type="entry name" value="Immunoglobulins"/>
    <property type="match status" value="5"/>
</dbReference>
<keyword evidence="9" id="KW-0732">Signal</keyword>
<dbReference type="InterPro" id="IPR003598">
    <property type="entry name" value="Ig_sub2"/>
</dbReference>
<dbReference type="VEuPathDB" id="VectorBase:BGLB031269"/>
<dbReference type="PROSITE" id="PS50835">
    <property type="entry name" value="IG_LIKE"/>
    <property type="match status" value="3"/>
</dbReference>
<keyword evidence="4" id="KW-1015">Disulfide bond</keyword>
<dbReference type="PANTHER" id="PTHR11640:SF31">
    <property type="entry name" value="IRREGULAR CHIASM C-ROUGHEST PROTEIN-RELATED"/>
    <property type="match status" value="1"/>
</dbReference>
<evidence type="ECO:0000259" key="11">
    <source>
        <dbReference type="PROSITE" id="PS50853"/>
    </source>
</evidence>
<dbReference type="GO" id="GO:0050839">
    <property type="term" value="F:cell adhesion molecule binding"/>
    <property type="evidence" value="ECO:0007669"/>
    <property type="project" value="TreeGrafter"/>
</dbReference>
<dbReference type="Proteomes" id="UP000076420">
    <property type="component" value="Unassembled WGS sequence"/>
</dbReference>
<feature type="compositionally biased region" description="Basic and acidic residues" evidence="7">
    <location>
        <begin position="802"/>
        <end position="835"/>
    </location>
</feature>
<dbReference type="STRING" id="6526.A0A2C9LI62"/>
<dbReference type="Pfam" id="PF07679">
    <property type="entry name" value="I-set"/>
    <property type="match status" value="1"/>
</dbReference>
<dbReference type="Pfam" id="PF17410">
    <property type="entry name" value="Stevor"/>
    <property type="match status" value="1"/>
</dbReference>
<dbReference type="Pfam" id="PF13927">
    <property type="entry name" value="Ig_3"/>
    <property type="match status" value="1"/>
</dbReference>
<sequence length="931" mass="104555">MDKAIGIFVVCFLWQEVFVSSQLSSPSASLENGNVKLTFNVPTSLREDIAVIKLDRGDGIQSQNVLFIYKSDFSTKVDVVYTNKLTVTTSASERKVEVTFPGVQSGDAGMYQCWDGTGITATVLPNCGHKLIIVRKPKPPSILSLTSALEGQTLKLSCNTSSTSLPPDHGLNSNILWRDEQNTIIGIPAGSKFVMNADGHLEILNIQRLDRGRKFTCTSSDKADNINNAPVSDPSLPYEIKPEYKPSSSDMVLDPAIVSDSKIVKQENEDLTITCTITCEPACSVQWSFQAYASSSFSPVQLSESHILNLKVKQTDQGTYRCTGTNKYGETYKEFQLEVHYINTPVVRVNEKTEDSSRVVENEQVRLYCTIDAKPVPKITWNSPTGVLVSEEGKPTPQVSSRVLQNNYTSSYTLNSVQCENSGMYSCEGHNIVSSVERKINILVMCPPSSSAIPALALEPEYVWEMSKSLSFSFVIKAFPEPEVIRVISMVNDISRTEEKNKDITITKSSKYDGKDYLTKFTFTVIRTLDMNDKDRTFKMTFESSEFKRDLQFIIRPRGPPQPVTNITTVDITHNSVKIFWFAAFNGGEQQYFNVEYRHLTESSSSPWTTGAKDIKDLHLSGMWTEAVIQNLGSSTDYEFRIVSTNSLGTAQSLPFRVRTLEGPAEALSGGAIAGIVIAVLIIIAIVLIVLYVFIYRRRWGKQKETGETRKAMLPAGLTKVFKRAPKSNVKQEPNGMSQSSAPSDKSKHASIFKTKKLLHPKSKPKELYPNRKNSEEESDNESYDDDRFQQEDGDYINTDLRPMEPDRDEYLNAGDLRRQKEYNQKEADKKRNKDALNYVSIDFDNIQKARDKKKKKKNKELPPRETGPYSEIDFEKTQALRQKMLAEESTEQMLAAESPEHFENEPSVDTSAEDNDDRKRQPLELMGTAV</sequence>
<dbReference type="InterPro" id="IPR051275">
    <property type="entry name" value="Cell_adhesion_signaling"/>
</dbReference>
<dbReference type="SMART" id="SM00409">
    <property type="entry name" value="IG"/>
    <property type="match status" value="4"/>
</dbReference>
<dbReference type="Pfam" id="PF00041">
    <property type="entry name" value="fn3"/>
    <property type="match status" value="1"/>
</dbReference>
<evidence type="ECO:0000256" key="9">
    <source>
        <dbReference type="SAM" id="SignalP"/>
    </source>
</evidence>
<protein>
    <submittedName>
        <fullName evidence="12">Uncharacterized protein</fullName>
    </submittedName>
</protein>
<dbReference type="OrthoDB" id="6161934at2759"/>
<dbReference type="SUPFAM" id="SSF49265">
    <property type="entry name" value="Fibronectin type III"/>
    <property type="match status" value="1"/>
</dbReference>
<feature type="transmembrane region" description="Helical" evidence="8">
    <location>
        <begin position="672"/>
        <end position="695"/>
    </location>
</feature>
<evidence type="ECO:0000313" key="12">
    <source>
        <dbReference type="EnsemblMetazoa" id="BGLB031269-PA"/>
    </source>
</evidence>
<dbReference type="EnsemblMetazoa" id="BGLB031269-RA">
    <property type="protein sequence ID" value="BGLB031269-PA"/>
    <property type="gene ID" value="BGLB031269"/>
</dbReference>
<dbReference type="InterPro" id="IPR036179">
    <property type="entry name" value="Ig-like_dom_sf"/>
</dbReference>
<feature type="domain" description="Ig-like" evidence="10">
    <location>
        <begin position="140"/>
        <end position="232"/>
    </location>
</feature>
<accession>A0A2C9LI62</accession>
<organism evidence="12 13">
    <name type="scientific">Biomphalaria glabrata</name>
    <name type="common">Bloodfluke planorb</name>
    <name type="synonym">Freshwater snail</name>
    <dbReference type="NCBI Taxonomy" id="6526"/>
    <lineage>
        <taxon>Eukaryota</taxon>
        <taxon>Metazoa</taxon>
        <taxon>Spiralia</taxon>
        <taxon>Lophotrochozoa</taxon>
        <taxon>Mollusca</taxon>
        <taxon>Gastropoda</taxon>
        <taxon>Heterobranchia</taxon>
        <taxon>Euthyneura</taxon>
        <taxon>Panpulmonata</taxon>
        <taxon>Hygrophila</taxon>
        <taxon>Lymnaeoidea</taxon>
        <taxon>Planorbidae</taxon>
        <taxon>Biomphalaria</taxon>
    </lineage>
</organism>
<keyword evidence="6" id="KW-0393">Immunoglobulin domain</keyword>
<evidence type="ECO:0000313" key="13">
    <source>
        <dbReference type="Proteomes" id="UP000076420"/>
    </source>
</evidence>
<dbReference type="InterPro" id="IPR003961">
    <property type="entry name" value="FN3_dom"/>
</dbReference>
<dbReference type="KEGG" id="bgt:106055200"/>
<evidence type="ECO:0000256" key="2">
    <source>
        <dbReference type="ARBA" id="ARBA00022737"/>
    </source>
</evidence>
<feature type="domain" description="Ig-like" evidence="10">
    <location>
        <begin position="345"/>
        <end position="441"/>
    </location>
</feature>
<evidence type="ECO:0000256" key="4">
    <source>
        <dbReference type="ARBA" id="ARBA00023157"/>
    </source>
</evidence>
<keyword evidence="5" id="KW-0325">Glycoprotein</keyword>
<dbReference type="InterPro" id="IPR013098">
    <property type="entry name" value="Ig_I-set"/>
</dbReference>
<feature type="compositionally biased region" description="Basic and acidic residues" evidence="7">
    <location>
        <begin position="764"/>
        <end position="776"/>
    </location>
</feature>
<dbReference type="AlphaFoldDB" id="A0A2C9LI62"/>
<feature type="region of interest" description="Disordered" evidence="7">
    <location>
        <begin position="887"/>
        <end position="931"/>
    </location>
</feature>
<dbReference type="SMART" id="SM00408">
    <property type="entry name" value="IGc2"/>
    <property type="match status" value="3"/>
</dbReference>
<dbReference type="PROSITE" id="PS50853">
    <property type="entry name" value="FN3"/>
    <property type="match status" value="1"/>
</dbReference>
<evidence type="ECO:0000256" key="3">
    <source>
        <dbReference type="ARBA" id="ARBA00023136"/>
    </source>
</evidence>
<dbReference type="GO" id="GO:0098609">
    <property type="term" value="P:cell-cell adhesion"/>
    <property type="evidence" value="ECO:0007669"/>
    <property type="project" value="TreeGrafter"/>
</dbReference>
<name>A0A2C9LI62_BIOGL</name>
<proteinExistence type="predicted"/>
<dbReference type="InterPro" id="IPR007110">
    <property type="entry name" value="Ig-like_dom"/>
</dbReference>
<dbReference type="InterPro" id="IPR036116">
    <property type="entry name" value="FN3_sf"/>
</dbReference>
<feature type="domain" description="Fibronectin type-III" evidence="11">
    <location>
        <begin position="560"/>
        <end position="663"/>
    </location>
</feature>
<dbReference type="GO" id="GO:0005911">
    <property type="term" value="C:cell-cell junction"/>
    <property type="evidence" value="ECO:0007669"/>
    <property type="project" value="TreeGrafter"/>
</dbReference>
<evidence type="ECO:0000256" key="5">
    <source>
        <dbReference type="ARBA" id="ARBA00023180"/>
    </source>
</evidence>
<feature type="compositionally biased region" description="Polar residues" evidence="7">
    <location>
        <begin position="729"/>
        <end position="744"/>
    </location>
</feature>
<evidence type="ECO:0000259" key="10">
    <source>
        <dbReference type="PROSITE" id="PS50835"/>
    </source>
</evidence>
<feature type="compositionally biased region" description="Basic residues" evidence="7">
    <location>
        <begin position="749"/>
        <end position="763"/>
    </location>
</feature>
<dbReference type="GO" id="GO:0005886">
    <property type="term" value="C:plasma membrane"/>
    <property type="evidence" value="ECO:0007669"/>
    <property type="project" value="TreeGrafter"/>
</dbReference>
<evidence type="ECO:0000256" key="6">
    <source>
        <dbReference type="ARBA" id="ARBA00023319"/>
    </source>
</evidence>
<dbReference type="SMART" id="SM00060">
    <property type="entry name" value="FN3"/>
    <property type="match status" value="1"/>
</dbReference>
<evidence type="ECO:0000256" key="1">
    <source>
        <dbReference type="ARBA" id="ARBA00004479"/>
    </source>
</evidence>
<keyword evidence="8" id="KW-1133">Transmembrane helix</keyword>
<dbReference type="VEuPathDB" id="VectorBase:BGLAX_041743"/>
<evidence type="ECO:0000256" key="7">
    <source>
        <dbReference type="SAM" id="MobiDB-lite"/>
    </source>
</evidence>